<gene>
    <name evidence="4" type="ORF">SAMN04488696_0295</name>
</gene>
<dbReference type="GO" id="GO:0030246">
    <property type="term" value="F:carbohydrate binding"/>
    <property type="evidence" value="ECO:0007669"/>
    <property type="project" value="InterPro"/>
</dbReference>
<accession>A0A1I4NX20</accession>
<feature type="transmembrane region" description="Helical" evidence="2">
    <location>
        <begin position="247"/>
        <end position="264"/>
    </location>
</feature>
<feature type="region of interest" description="Disordered" evidence="1">
    <location>
        <begin position="172"/>
        <end position="240"/>
    </location>
</feature>
<dbReference type="Proteomes" id="UP000198535">
    <property type="component" value="Unassembled WGS sequence"/>
</dbReference>
<dbReference type="Gene3D" id="2.60.40.680">
    <property type="match status" value="1"/>
</dbReference>
<dbReference type="InterPro" id="IPR002102">
    <property type="entry name" value="Cohesin_dom"/>
</dbReference>
<dbReference type="GO" id="GO:0000272">
    <property type="term" value="P:polysaccharide catabolic process"/>
    <property type="evidence" value="ECO:0007669"/>
    <property type="project" value="InterPro"/>
</dbReference>
<keyword evidence="2" id="KW-1133">Transmembrane helix</keyword>
<dbReference type="InterPro" id="IPR008965">
    <property type="entry name" value="CBM2/CBM3_carb-bd_dom_sf"/>
</dbReference>
<evidence type="ECO:0000259" key="3">
    <source>
        <dbReference type="Pfam" id="PF00963"/>
    </source>
</evidence>
<evidence type="ECO:0000313" key="5">
    <source>
        <dbReference type="Proteomes" id="UP000198535"/>
    </source>
</evidence>
<feature type="domain" description="Cohesin" evidence="3">
    <location>
        <begin position="40"/>
        <end position="138"/>
    </location>
</feature>
<evidence type="ECO:0000256" key="1">
    <source>
        <dbReference type="SAM" id="MobiDB-lite"/>
    </source>
</evidence>
<reference evidence="5" key="1">
    <citation type="submission" date="2016-10" db="EMBL/GenBank/DDBJ databases">
        <authorList>
            <person name="Varghese N."/>
            <person name="Submissions S."/>
        </authorList>
    </citation>
    <scope>NUCLEOTIDE SEQUENCE [LARGE SCALE GENOMIC DNA]</scope>
    <source>
        <strain evidence="5">Mob M</strain>
    </source>
</reference>
<name>A0A1I4NX20_9EURY</name>
<dbReference type="STRING" id="487685.SAMN04488696_0295"/>
<proteinExistence type="predicted"/>
<sequence length="267" mass="28860">MISVDAPVSRIATYTMLIALCLLLLPGIANASASVSIVPSSQTVGTGEDIIMEVHVKPDTPVAALQFDLEYDNTLITINSIEEGDFFANSGSAVMFNPGIIDEQEGTVSMIYSSIIMGDTVSDEGVFCTIQLTTEYNYGPCELRLTNVVLGDENGQEVPAVTFDSIISIAENTEDTERNDNDERETDLNIIPANDEGTETAQDEQQQSIQDNEEDRFASTEDTGETGSAVSAEADSPEFENTGTSNWTVIIFAAVAFFAVAYFLDRK</sequence>
<evidence type="ECO:0000256" key="2">
    <source>
        <dbReference type="SAM" id="Phobius"/>
    </source>
</evidence>
<dbReference type="CDD" id="cd08547">
    <property type="entry name" value="Type_II_cohesin"/>
    <property type="match status" value="1"/>
</dbReference>
<evidence type="ECO:0000313" key="4">
    <source>
        <dbReference type="EMBL" id="SFM19683.1"/>
    </source>
</evidence>
<dbReference type="AlphaFoldDB" id="A0A1I4NX20"/>
<keyword evidence="5" id="KW-1185">Reference proteome</keyword>
<keyword evidence="2" id="KW-0472">Membrane</keyword>
<protein>
    <submittedName>
        <fullName evidence="4">Cohesin domain-containing protein</fullName>
    </submittedName>
</protein>
<keyword evidence="2" id="KW-0812">Transmembrane</keyword>
<organism evidence="4 5">
    <name type="scientific">Methanolobus profundi</name>
    <dbReference type="NCBI Taxonomy" id="487685"/>
    <lineage>
        <taxon>Archaea</taxon>
        <taxon>Methanobacteriati</taxon>
        <taxon>Methanobacteriota</taxon>
        <taxon>Stenosarchaea group</taxon>
        <taxon>Methanomicrobia</taxon>
        <taxon>Methanosarcinales</taxon>
        <taxon>Methanosarcinaceae</taxon>
        <taxon>Methanolobus</taxon>
    </lineage>
</organism>
<dbReference type="Pfam" id="PF00963">
    <property type="entry name" value="Cohesin"/>
    <property type="match status" value="1"/>
</dbReference>
<dbReference type="SUPFAM" id="SSF49384">
    <property type="entry name" value="Carbohydrate-binding domain"/>
    <property type="match status" value="1"/>
</dbReference>
<dbReference type="EMBL" id="FOUJ01000001">
    <property type="protein sequence ID" value="SFM19683.1"/>
    <property type="molecule type" value="Genomic_DNA"/>
</dbReference>